<sequence length="217" mass="24961">MSNIMEVNDRIQNSSVYAISQIGYSKTSCSKITWISILTCALIGCCYQIYGFIDQYFKYPVIVDLLMEQPETITFPAVTICNLNRMKGKQHKDTDSYVEFLDKYFALDHEKHYRFGHKVDDLVMNCSFNGKSCNSAFFLRSWNFRYGNCYTINGSKQMLTSAASSKGLELILHVKPKDYVSVSHTIGMRIVIHNPWTMLTLKEMVSIYSQDAKPIFL</sequence>
<keyword evidence="8 12" id="KW-0406">Ion transport</keyword>
<evidence type="ECO:0000256" key="4">
    <source>
        <dbReference type="ARBA" id="ARBA00022461"/>
    </source>
</evidence>
<dbReference type="EMBL" id="BPLR01020296">
    <property type="protein sequence ID" value="GIX77028.1"/>
    <property type="molecule type" value="Genomic_DNA"/>
</dbReference>
<keyword evidence="9 13" id="KW-0472">Membrane</keyword>
<evidence type="ECO:0000256" key="9">
    <source>
        <dbReference type="ARBA" id="ARBA00023136"/>
    </source>
</evidence>
<keyword evidence="5 12" id="KW-0812">Transmembrane</keyword>
<accession>A0AAV4MZ75</accession>
<reference evidence="14 15" key="1">
    <citation type="submission" date="2021-06" db="EMBL/GenBank/DDBJ databases">
        <title>Caerostris extrusa draft genome.</title>
        <authorList>
            <person name="Kono N."/>
            <person name="Arakawa K."/>
        </authorList>
    </citation>
    <scope>NUCLEOTIDE SEQUENCE [LARGE SCALE GENOMIC DNA]</scope>
</reference>
<keyword evidence="4 12" id="KW-0894">Sodium channel</keyword>
<dbReference type="Gene3D" id="2.60.470.10">
    <property type="entry name" value="Acid-sensing ion channels like domains"/>
    <property type="match status" value="1"/>
</dbReference>
<comment type="similarity">
    <text evidence="2 12">Belongs to the amiloride-sensitive sodium channel (TC 1.A.6) family.</text>
</comment>
<dbReference type="GO" id="GO:0015280">
    <property type="term" value="F:ligand-gated sodium channel activity"/>
    <property type="evidence" value="ECO:0007669"/>
    <property type="project" value="TreeGrafter"/>
</dbReference>
<evidence type="ECO:0000256" key="3">
    <source>
        <dbReference type="ARBA" id="ARBA00022448"/>
    </source>
</evidence>
<name>A0AAV4MZ75_CAEEX</name>
<proteinExistence type="inferred from homology"/>
<dbReference type="InterPro" id="IPR001873">
    <property type="entry name" value="ENaC"/>
</dbReference>
<feature type="transmembrane region" description="Helical" evidence="13">
    <location>
        <begin position="32"/>
        <end position="53"/>
    </location>
</feature>
<evidence type="ECO:0000256" key="5">
    <source>
        <dbReference type="ARBA" id="ARBA00022692"/>
    </source>
</evidence>
<dbReference type="Proteomes" id="UP001054945">
    <property type="component" value="Unassembled WGS sequence"/>
</dbReference>
<evidence type="ECO:0000256" key="8">
    <source>
        <dbReference type="ARBA" id="ARBA00023065"/>
    </source>
</evidence>
<keyword evidence="7" id="KW-0915">Sodium</keyword>
<evidence type="ECO:0000313" key="15">
    <source>
        <dbReference type="Proteomes" id="UP001054945"/>
    </source>
</evidence>
<keyword evidence="10 12" id="KW-0739">Sodium transport</keyword>
<comment type="caution">
    <text evidence="14">The sequence shown here is derived from an EMBL/GenBank/DDBJ whole genome shotgun (WGS) entry which is preliminary data.</text>
</comment>
<comment type="subcellular location">
    <subcellularLocation>
        <location evidence="1">Membrane</location>
        <topology evidence="1">Multi-pass membrane protein</topology>
    </subcellularLocation>
</comment>
<protein>
    <submittedName>
        <fullName evidence="14">Degenerin mec-10</fullName>
    </submittedName>
</protein>
<keyword evidence="3 12" id="KW-0813">Transport</keyword>
<dbReference type="GO" id="GO:0005886">
    <property type="term" value="C:plasma membrane"/>
    <property type="evidence" value="ECO:0007669"/>
    <property type="project" value="TreeGrafter"/>
</dbReference>
<evidence type="ECO:0000256" key="6">
    <source>
        <dbReference type="ARBA" id="ARBA00022989"/>
    </source>
</evidence>
<keyword evidence="11 12" id="KW-0407">Ion channel</keyword>
<evidence type="ECO:0000256" key="2">
    <source>
        <dbReference type="ARBA" id="ARBA00007193"/>
    </source>
</evidence>
<evidence type="ECO:0000256" key="7">
    <source>
        <dbReference type="ARBA" id="ARBA00023053"/>
    </source>
</evidence>
<evidence type="ECO:0000256" key="10">
    <source>
        <dbReference type="ARBA" id="ARBA00023201"/>
    </source>
</evidence>
<dbReference type="PANTHER" id="PTHR11690:SF248">
    <property type="entry name" value="PICKPOCKET 17, ISOFORM A"/>
    <property type="match status" value="1"/>
</dbReference>
<evidence type="ECO:0000256" key="13">
    <source>
        <dbReference type="SAM" id="Phobius"/>
    </source>
</evidence>
<dbReference type="Pfam" id="PF00858">
    <property type="entry name" value="ASC"/>
    <property type="match status" value="2"/>
</dbReference>
<organism evidence="14 15">
    <name type="scientific">Caerostris extrusa</name>
    <name type="common">Bark spider</name>
    <name type="synonym">Caerostris bankana</name>
    <dbReference type="NCBI Taxonomy" id="172846"/>
    <lineage>
        <taxon>Eukaryota</taxon>
        <taxon>Metazoa</taxon>
        <taxon>Ecdysozoa</taxon>
        <taxon>Arthropoda</taxon>
        <taxon>Chelicerata</taxon>
        <taxon>Arachnida</taxon>
        <taxon>Araneae</taxon>
        <taxon>Araneomorphae</taxon>
        <taxon>Entelegynae</taxon>
        <taxon>Araneoidea</taxon>
        <taxon>Araneidae</taxon>
        <taxon>Caerostris</taxon>
    </lineage>
</organism>
<dbReference type="PANTHER" id="PTHR11690">
    <property type="entry name" value="AMILORIDE-SENSITIVE SODIUM CHANNEL-RELATED"/>
    <property type="match status" value="1"/>
</dbReference>
<evidence type="ECO:0000256" key="12">
    <source>
        <dbReference type="RuleBase" id="RU000679"/>
    </source>
</evidence>
<evidence type="ECO:0000256" key="1">
    <source>
        <dbReference type="ARBA" id="ARBA00004141"/>
    </source>
</evidence>
<keyword evidence="15" id="KW-1185">Reference proteome</keyword>
<gene>
    <name evidence="14" type="primary">mec-10_3</name>
    <name evidence="14" type="ORF">CEXT_633121</name>
</gene>
<evidence type="ECO:0000256" key="11">
    <source>
        <dbReference type="ARBA" id="ARBA00023303"/>
    </source>
</evidence>
<keyword evidence="6 13" id="KW-1133">Transmembrane helix</keyword>
<evidence type="ECO:0000313" key="14">
    <source>
        <dbReference type="EMBL" id="GIX77028.1"/>
    </source>
</evidence>
<dbReference type="AlphaFoldDB" id="A0AAV4MZ75"/>